<keyword evidence="2" id="KW-1133">Transmembrane helix</keyword>
<reference evidence="7 10" key="3">
    <citation type="submission" date="2018-06" db="EMBL/GenBank/DDBJ databases">
        <authorList>
            <consortium name="Pathogen Informatics"/>
            <person name="Doyle S."/>
        </authorList>
    </citation>
    <scope>NUCLEOTIDE SEQUENCE [LARGE SCALE GENOMIC DNA]</scope>
    <source>
        <strain evidence="7 10">NCTC11413</strain>
    </source>
</reference>
<dbReference type="OrthoDB" id="5293867at2"/>
<gene>
    <name evidence="5" type="ORF">JP32_08120</name>
    <name evidence="4" type="ORF">K8W15_09145</name>
    <name evidence="7" type="ORF">NCTC11413_00368</name>
    <name evidence="6" type="ORF">QV03_06655</name>
</gene>
<evidence type="ECO:0000313" key="9">
    <source>
        <dbReference type="Proteomes" id="UP000092643"/>
    </source>
</evidence>
<evidence type="ECO:0000313" key="6">
    <source>
        <dbReference type="EMBL" id="OBW98343.1"/>
    </source>
</evidence>
<evidence type="ECO:0000313" key="4">
    <source>
        <dbReference type="EMBL" id="HJF74330.1"/>
    </source>
</evidence>
<evidence type="ECO:0000313" key="7">
    <source>
        <dbReference type="EMBL" id="STO37264.1"/>
    </source>
</evidence>
<evidence type="ECO:0000256" key="1">
    <source>
        <dbReference type="SAM" id="Coils"/>
    </source>
</evidence>
<reference evidence="4" key="4">
    <citation type="journal article" date="2021" name="PeerJ">
        <title>Extensive microbial diversity within the chicken gut microbiome revealed by metagenomics and culture.</title>
        <authorList>
            <person name="Gilroy R."/>
            <person name="Ravi A."/>
            <person name="Getino M."/>
            <person name="Pursley I."/>
            <person name="Horton D.L."/>
            <person name="Alikhan N.F."/>
            <person name="Baker D."/>
            <person name="Gharbi K."/>
            <person name="Hall N."/>
            <person name="Watson M."/>
            <person name="Adriaenssens E.M."/>
            <person name="Foster-Nyarko E."/>
            <person name="Jarju S."/>
            <person name="Secka A."/>
            <person name="Antonio M."/>
            <person name="Oren A."/>
            <person name="Chaudhuri R.R."/>
            <person name="La Ragione R."/>
            <person name="Hildebrand F."/>
            <person name="Pallen M.J."/>
        </authorList>
    </citation>
    <scope>NUCLEOTIDE SEQUENCE</scope>
    <source>
        <strain evidence="4">ChiHjej11B10-15683</strain>
    </source>
</reference>
<reference evidence="6 9" key="2">
    <citation type="submission" date="2014-11" db="EMBL/GenBank/DDBJ databases">
        <title>Pan-genome of Gallibacterium spp.</title>
        <authorList>
            <person name="Kudirkiene E."/>
            <person name="Bojesen A.M."/>
        </authorList>
    </citation>
    <scope>NUCLEOTIDE SEQUENCE [LARGE SCALE GENOMIC DNA]</scope>
    <source>
        <strain evidence="6 9">F 279</strain>
    </source>
</reference>
<sequence>MNISVLLLIVGCVIIIAMASYLIWLLLAIKKQKRLLQQAYQQRMDRLLESIEIIAKAMLSDECNHSEGVLRLKPLLEAYGKIQLNAFPAMQELYLTVRDMPIKEERQALDKKERRKLDLTRESKEAKLEKQIKLELPQLLEGLK</sequence>
<dbReference type="OMA" id="MEQQQCD"/>
<dbReference type="PATRIC" id="fig|750.21.peg.475"/>
<dbReference type="EMBL" id="DYVQ01000075">
    <property type="protein sequence ID" value="HJF74330.1"/>
    <property type="molecule type" value="Genomic_DNA"/>
</dbReference>
<keyword evidence="1" id="KW-0175">Coiled coil</keyword>
<dbReference type="RefSeq" id="WP_013745314.1">
    <property type="nucleotide sequence ID" value="NZ_AP035889.1"/>
</dbReference>
<dbReference type="InterPro" id="IPR019617">
    <property type="entry name" value="DUF2489"/>
</dbReference>
<dbReference type="Pfam" id="PF10675">
    <property type="entry name" value="DUF2489"/>
    <property type="match status" value="1"/>
</dbReference>
<dbReference type="Proteomes" id="UP000254232">
    <property type="component" value="Unassembled WGS sequence"/>
</dbReference>
<name>A0A0A2X0E1_9PAST</name>
<evidence type="ECO:0000313" key="8">
    <source>
        <dbReference type="Proteomes" id="UP000030526"/>
    </source>
</evidence>
<feature type="domain" description="DUF2489" evidence="3">
    <location>
        <begin position="15"/>
        <end position="139"/>
    </location>
</feature>
<dbReference type="Proteomes" id="UP000092643">
    <property type="component" value="Unassembled WGS sequence"/>
</dbReference>
<dbReference type="Proteomes" id="UP000749334">
    <property type="component" value="Unassembled WGS sequence"/>
</dbReference>
<reference evidence="5 8" key="1">
    <citation type="submission" date="2014-08" db="EMBL/GenBank/DDBJ databases">
        <title>Chaperone-usher fimbriae in a diverse selection of Gallibacterium genomes.</title>
        <authorList>
            <person name="Kudirkiene E."/>
            <person name="Bager R.J."/>
            <person name="Johnson T.J."/>
            <person name="Bojesen A.M."/>
        </authorList>
    </citation>
    <scope>NUCLEOTIDE SEQUENCE [LARGE SCALE GENOMIC DNA]</scope>
    <source>
        <strain evidence="5 8">20558/3kl.</strain>
    </source>
</reference>
<keyword evidence="2" id="KW-0812">Transmembrane</keyword>
<evidence type="ECO:0000313" key="10">
    <source>
        <dbReference type="Proteomes" id="UP000254232"/>
    </source>
</evidence>
<dbReference type="GeneID" id="77263759"/>
<evidence type="ECO:0000256" key="2">
    <source>
        <dbReference type="SAM" id="Phobius"/>
    </source>
</evidence>
<evidence type="ECO:0000313" key="5">
    <source>
        <dbReference type="EMBL" id="KGQ30875.1"/>
    </source>
</evidence>
<protein>
    <submittedName>
        <fullName evidence="4">DUF2489 domain-containing protein</fullName>
    </submittedName>
    <submittedName>
        <fullName evidence="7">Protein of uncharacterized function (DUF2489)</fullName>
    </submittedName>
</protein>
<keyword evidence="2" id="KW-0472">Membrane</keyword>
<feature type="coiled-coil region" evidence="1">
    <location>
        <begin position="102"/>
        <end position="129"/>
    </location>
</feature>
<dbReference type="EMBL" id="UGGZ01000001">
    <property type="protein sequence ID" value="STO37264.1"/>
    <property type="molecule type" value="Genomic_DNA"/>
</dbReference>
<dbReference type="EMBL" id="JTJO01000032">
    <property type="protein sequence ID" value="OBW98343.1"/>
    <property type="molecule type" value="Genomic_DNA"/>
</dbReference>
<dbReference type="AlphaFoldDB" id="A0A0A2X0E1"/>
<dbReference type="Proteomes" id="UP000030526">
    <property type="component" value="Unassembled WGS sequence"/>
</dbReference>
<proteinExistence type="predicted"/>
<reference evidence="4" key="5">
    <citation type="submission" date="2021-09" db="EMBL/GenBank/DDBJ databases">
        <authorList>
            <person name="Gilroy R."/>
        </authorList>
    </citation>
    <scope>NUCLEOTIDE SEQUENCE</scope>
    <source>
        <strain evidence="4">ChiHjej11B10-15683</strain>
    </source>
</reference>
<organism evidence="5 8">
    <name type="scientific">Gallibacterium anatis</name>
    <dbReference type="NCBI Taxonomy" id="750"/>
    <lineage>
        <taxon>Bacteria</taxon>
        <taxon>Pseudomonadati</taxon>
        <taxon>Pseudomonadota</taxon>
        <taxon>Gammaproteobacteria</taxon>
        <taxon>Pasteurellales</taxon>
        <taxon>Pasteurellaceae</taxon>
        <taxon>Gallibacterium</taxon>
    </lineage>
</organism>
<accession>A0A0A2X0E1</accession>
<dbReference type="EMBL" id="JPXS01000039">
    <property type="protein sequence ID" value="KGQ30875.1"/>
    <property type="molecule type" value="Genomic_DNA"/>
</dbReference>
<feature type="transmembrane region" description="Helical" evidence="2">
    <location>
        <begin position="6"/>
        <end position="29"/>
    </location>
</feature>
<evidence type="ECO:0000259" key="3">
    <source>
        <dbReference type="Pfam" id="PF10675"/>
    </source>
</evidence>